<dbReference type="EMBL" id="VUJX02000002">
    <property type="protein sequence ID" value="KAL0940590.1"/>
    <property type="molecule type" value="Genomic_DNA"/>
</dbReference>
<sequence>MTQQRCIALAQGRRYAGVVFDTCYGSENLDETVFVPGNSCNVPCPGDNTQVCGGNAAATNSTRLRARRQPKQQLSKRAAPPNVLLTIFELGNRQPGSSAVAGPGPAGPGVPVPGSPTDIANPNILNPVPGNPGAPGVPGAPVAPVPPGAASNDIVLPNVIAPTGPRAGTTNAASPAETGGIAQAQSFLGRPSSTGQQNPALRSLVTTIPYATIDSARPNMLVSAELCTTLYYEDCGCPNQILPTVPMATIRMDCNRCGEHGESIVTLTVPAGVNPHNSLGGTRQATGAPGANSIPQAQPNNAANPTIVPTNNAVPAAVPTQTLVGVPNSQSTSSRPNVVSVAGAQRSRQQSGMAYLASIFAFSFVVLYIL</sequence>
<dbReference type="Proteomes" id="UP000805649">
    <property type="component" value="Unassembled WGS sequence"/>
</dbReference>
<organism evidence="1 2">
    <name type="scientific">Colletotrichum truncatum</name>
    <name type="common">Anthracnose fungus</name>
    <name type="synonym">Colletotrichum capsici</name>
    <dbReference type="NCBI Taxonomy" id="5467"/>
    <lineage>
        <taxon>Eukaryota</taxon>
        <taxon>Fungi</taxon>
        <taxon>Dikarya</taxon>
        <taxon>Ascomycota</taxon>
        <taxon>Pezizomycotina</taxon>
        <taxon>Sordariomycetes</taxon>
        <taxon>Hypocreomycetidae</taxon>
        <taxon>Glomerellales</taxon>
        <taxon>Glomerellaceae</taxon>
        <taxon>Colletotrichum</taxon>
        <taxon>Colletotrichum truncatum species complex</taxon>
    </lineage>
</organism>
<accession>A0ACC3Z9C4</accession>
<name>A0ACC3Z9C4_COLTU</name>
<gene>
    <name evidence="1" type="ORF">CTRU02_203353</name>
</gene>
<proteinExistence type="predicted"/>
<protein>
    <submittedName>
        <fullName evidence="1">Uncharacterized protein</fullName>
    </submittedName>
</protein>
<evidence type="ECO:0000313" key="2">
    <source>
        <dbReference type="Proteomes" id="UP000805649"/>
    </source>
</evidence>
<comment type="caution">
    <text evidence="1">The sequence shown here is derived from an EMBL/GenBank/DDBJ whole genome shotgun (WGS) entry which is preliminary data.</text>
</comment>
<reference evidence="1 2" key="1">
    <citation type="journal article" date="2020" name="Phytopathology">
        <title>Genome Sequence Resources of Colletotrichum truncatum, C. plurivorum, C. musicola, and C. sojae: Four Species Pathogenic to Soybean (Glycine max).</title>
        <authorList>
            <person name="Rogerio F."/>
            <person name="Boufleur T.R."/>
            <person name="Ciampi-Guillardi M."/>
            <person name="Sukno S.A."/>
            <person name="Thon M.R."/>
            <person name="Massola Junior N.S."/>
            <person name="Baroncelli R."/>
        </authorList>
    </citation>
    <scope>NUCLEOTIDE SEQUENCE [LARGE SCALE GENOMIC DNA]</scope>
    <source>
        <strain evidence="1 2">CMES1059</strain>
    </source>
</reference>
<evidence type="ECO:0000313" key="1">
    <source>
        <dbReference type="EMBL" id="KAL0940590.1"/>
    </source>
</evidence>
<keyword evidence="2" id="KW-1185">Reference proteome</keyword>